<gene>
    <name evidence="1" type="ORF">BS101_01235</name>
</gene>
<name>A0A1L5F3B5_CLOKL</name>
<evidence type="ECO:0000313" key="2">
    <source>
        <dbReference type="Proteomes" id="UP000184604"/>
    </source>
</evidence>
<proteinExistence type="predicted"/>
<evidence type="ECO:0000313" key="1">
    <source>
        <dbReference type="EMBL" id="APM37477.1"/>
    </source>
</evidence>
<protein>
    <submittedName>
        <fullName evidence="1">CxxH/CxxC protein</fullName>
    </submittedName>
</protein>
<dbReference type="Pfam" id="PF14116">
    <property type="entry name" value="YyzF"/>
    <property type="match status" value="1"/>
</dbReference>
<dbReference type="EMBL" id="CP018335">
    <property type="protein sequence ID" value="APM37477.1"/>
    <property type="molecule type" value="Genomic_DNA"/>
</dbReference>
<dbReference type="AlphaFoldDB" id="A0A1L5F3B5"/>
<dbReference type="NCBIfam" id="TIGR04129">
    <property type="entry name" value="CxxH_BA5709"/>
    <property type="match status" value="1"/>
</dbReference>
<accession>A0A1L5F3B5</accession>
<sequence length="55" mass="6622">MKMPEKNKYCCIEHIDISFDDFILDNETFPYLISTENHKCTYCDKEAKYILKLKP</sequence>
<organism evidence="1 2">
    <name type="scientific">Clostridium kluyveri</name>
    <dbReference type="NCBI Taxonomy" id="1534"/>
    <lineage>
        <taxon>Bacteria</taxon>
        <taxon>Bacillati</taxon>
        <taxon>Bacillota</taxon>
        <taxon>Clostridia</taxon>
        <taxon>Eubacteriales</taxon>
        <taxon>Clostridiaceae</taxon>
        <taxon>Clostridium</taxon>
    </lineage>
</organism>
<reference evidence="1 2" key="1">
    <citation type="submission" date="2016-12" db="EMBL/GenBank/DDBJ databases">
        <title>Complete genome sequence of Clostridium kluyveri JZZ isolated from the pit mud of a Chinese flavor liquor-making factory.</title>
        <authorList>
            <person name="Wang Y."/>
        </authorList>
    </citation>
    <scope>NUCLEOTIDE SEQUENCE [LARGE SCALE GENOMIC DNA]</scope>
    <source>
        <strain evidence="1 2">JZZ</strain>
    </source>
</reference>
<dbReference type="Proteomes" id="UP000184604">
    <property type="component" value="Chromosome"/>
</dbReference>
<dbReference type="InterPro" id="IPR025626">
    <property type="entry name" value="YyzF"/>
</dbReference>